<evidence type="ECO:0000256" key="1">
    <source>
        <dbReference type="SAM" id="MobiDB-lite"/>
    </source>
</evidence>
<sequence length="163" mass="18540">MKKYFFSIILFLIAINYSYAFQRATSVESLTFENNKCIIKGNGYMFYKTFTLDRDNSKAVALDILGIKSYNPDIPSLILTKDSDAVNLIRLVLHKDKNIGLRIVFNTKKNAQYQINRNNNTITVVFSEDSAQQINKENPKSQPLTQESVQTSLNTSKDNTVIA</sequence>
<comment type="caution">
    <text evidence="2">The sequence shown here is derived from an EMBL/GenBank/DDBJ whole genome shotgun (WGS) entry which is preliminary data.</text>
</comment>
<gene>
    <name evidence="2" type="ORF">ENM99_05425</name>
</gene>
<organism evidence="2">
    <name type="scientific">Desulfurella acetivorans</name>
    <dbReference type="NCBI Taxonomy" id="33002"/>
    <lineage>
        <taxon>Bacteria</taxon>
        <taxon>Pseudomonadati</taxon>
        <taxon>Campylobacterota</taxon>
        <taxon>Desulfurellia</taxon>
        <taxon>Desulfurellales</taxon>
        <taxon>Desulfurellaceae</taxon>
        <taxon>Desulfurella</taxon>
    </lineage>
</organism>
<protein>
    <submittedName>
        <fullName evidence="2">AMIN domain-containing protein</fullName>
    </submittedName>
</protein>
<evidence type="ECO:0000313" key="2">
    <source>
        <dbReference type="EMBL" id="HHS49269.1"/>
    </source>
</evidence>
<feature type="non-terminal residue" evidence="2">
    <location>
        <position position="163"/>
    </location>
</feature>
<feature type="region of interest" description="Disordered" evidence="1">
    <location>
        <begin position="135"/>
        <end position="163"/>
    </location>
</feature>
<dbReference type="EMBL" id="DRZX01000259">
    <property type="protein sequence ID" value="HHS49269.1"/>
    <property type="molecule type" value="Genomic_DNA"/>
</dbReference>
<proteinExistence type="predicted"/>
<reference evidence="2" key="1">
    <citation type="journal article" date="2020" name="mSystems">
        <title>Genome- and Community-Level Interaction Insights into Carbon Utilization and Element Cycling Functions of Hydrothermarchaeota in Hydrothermal Sediment.</title>
        <authorList>
            <person name="Zhou Z."/>
            <person name="Liu Y."/>
            <person name="Xu W."/>
            <person name="Pan J."/>
            <person name="Luo Z.H."/>
            <person name="Li M."/>
        </authorList>
    </citation>
    <scope>NUCLEOTIDE SEQUENCE [LARGE SCALE GENOMIC DNA]</scope>
    <source>
        <strain evidence="2">SpSt-1135</strain>
    </source>
</reference>
<dbReference type="AlphaFoldDB" id="A0A7C6E9W0"/>
<dbReference type="Proteomes" id="UP000886400">
    <property type="component" value="Unassembled WGS sequence"/>
</dbReference>
<accession>A0A7C6E9W0</accession>
<name>A0A7C6E9W0_DESAE</name>